<dbReference type="Proteomes" id="UP000256321">
    <property type="component" value="Unassembled WGS sequence"/>
</dbReference>
<dbReference type="PANTHER" id="PTHR43435:SF4">
    <property type="entry name" value="FGGY CARBOHYDRATE KINASE DOMAIN-CONTAINING PROTEIN"/>
    <property type="match status" value="1"/>
</dbReference>
<dbReference type="GO" id="GO:0005524">
    <property type="term" value="F:ATP binding"/>
    <property type="evidence" value="ECO:0007669"/>
    <property type="project" value="UniProtKB-UniRule"/>
</dbReference>
<evidence type="ECO:0000256" key="3">
    <source>
        <dbReference type="ARBA" id="ARBA00022777"/>
    </source>
</evidence>
<dbReference type="PIRSF" id="PIRSF000538">
    <property type="entry name" value="GlpK"/>
    <property type="match status" value="1"/>
</dbReference>
<reference evidence="13 14" key="1">
    <citation type="submission" date="2018-07" db="EMBL/GenBank/DDBJ databases">
        <title>Parabacteroides acidifaciens nov. sp., isolated from human feces.</title>
        <authorList>
            <person name="Wang Y.J."/>
        </authorList>
    </citation>
    <scope>NUCLEOTIDE SEQUENCE [LARGE SCALE GENOMIC DNA]</scope>
    <source>
        <strain evidence="13 14">426-9</strain>
    </source>
</reference>
<keyword evidence="1 7" id="KW-0808">Transferase</keyword>
<organism evidence="13 14">
    <name type="scientific">Parabacteroides acidifaciens</name>
    <dbReference type="NCBI Taxonomy" id="2290935"/>
    <lineage>
        <taxon>Bacteria</taxon>
        <taxon>Pseudomonadati</taxon>
        <taxon>Bacteroidota</taxon>
        <taxon>Bacteroidia</taxon>
        <taxon>Bacteroidales</taxon>
        <taxon>Tannerellaceae</taxon>
        <taxon>Parabacteroides</taxon>
    </lineage>
</organism>
<comment type="pathway">
    <text evidence="7 9">Carbohydrate degradation; L-arabinose degradation via L-ribulose; D-xylulose 5-phosphate from L-arabinose (bacterial route): step 2/3.</text>
</comment>
<comment type="similarity">
    <text evidence="7 9">Belongs to the ribulokinase family.</text>
</comment>
<evidence type="ECO:0000313" key="15">
    <source>
        <dbReference type="Proteomes" id="UP000629596"/>
    </source>
</evidence>
<evidence type="ECO:0000256" key="7">
    <source>
        <dbReference type="HAMAP-Rule" id="MF_00520"/>
    </source>
</evidence>
<evidence type="ECO:0000256" key="9">
    <source>
        <dbReference type="RuleBase" id="RU003455"/>
    </source>
</evidence>
<dbReference type="SUPFAM" id="SSF53067">
    <property type="entry name" value="Actin-like ATPase domain"/>
    <property type="match status" value="2"/>
</dbReference>
<dbReference type="RefSeq" id="WP_115500828.1">
    <property type="nucleotide sequence ID" value="NZ_JACRTI010000054.1"/>
</dbReference>
<dbReference type="InterPro" id="IPR005929">
    <property type="entry name" value="Ribulokinase"/>
</dbReference>
<dbReference type="InterPro" id="IPR043129">
    <property type="entry name" value="ATPase_NBD"/>
</dbReference>
<feature type="domain" description="Carbohydrate kinase FGGY N-terminal" evidence="10">
    <location>
        <begin position="6"/>
        <end position="282"/>
    </location>
</feature>
<sequence length="559" mass="61042">MANEQYVIGLDYGSDSCRAVVVNAATGEEIASAVKYYPRWMEGKYCDPAKNRYRQHPLDYIEGLEATVKESLAQCPAGTAAKVVGIAFDTTGSTPVLTDKNGTPLALLPEYAENPNAMFVLWKDHTAIREAAEINELAKRWGIDYTAYEGGIYSSEWVWAKMAHVLRTDDCLCKDAYAWIEHCDWLPALITGKTKPEEVYRSRCAAGHKAMWLEKWGGLPTEEFLTALEPKLAGFRSHLFEKTYTSDTQVGTLTPEWAERLGLTTDVAVSVGAFDCHMGAVGAEITPRTFVRVIGTSTCDIMVSSYEEMGDKLVPGICGQVDGSVIPGMVGLEAGQSGFGDIYAWFKRVLAWPLENILVKSTLIDEETKAKLIAETADKIIPLLSEEAAKVPVSESTILAVDWMNGRRTPDASQLVKGTITGLNLASSAPLIFRALVEATAFGSKAIVDRFLENGIKIESVIGIGGISLKSPFVMQTLADVLDMPIKVAKAEQACAFGASMFAAVAAGIYAKIEDAQQAMGQGFAKEYLPNHENHLTYLALYEKYRKLGNFTENELFQG</sequence>
<gene>
    <name evidence="7" type="primary">araB</name>
    <name evidence="13" type="ORF">DWU89_17010</name>
    <name evidence="12" type="ORF">H8784_16610</name>
</gene>
<dbReference type="GO" id="GO:0019150">
    <property type="term" value="F:D-ribulokinase activity"/>
    <property type="evidence" value="ECO:0007669"/>
    <property type="project" value="TreeGrafter"/>
</dbReference>
<evidence type="ECO:0000256" key="1">
    <source>
        <dbReference type="ARBA" id="ARBA00022679"/>
    </source>
</evidence>
<dbReference type="Proteomes" id="UP000629596">
    <property type="component" value="Unassembled WGS sequence"/>
</dbReference>
<name>A0A3D8HAR5_9BACT</name>
<evidence type="ECO:0000256" key="8">
    <source>
        <dbReference type="NCBIfam" id="TIGR01234"/>
    </source>
</evidence>
<reference evidence="12 15" key="2">
    <citation type="submission" date="2020-08" db="EMBL/GenBank/DDBJ databases">
        <title>Genome public.</title>
        <authorList>
            <person name="Liu C."/>
            <person name="Sun Q."/>
        </authorList>
    </citation>
    <scope>NUCLEOTIDE SEQUENCE [LARGE SCALE GENOMIC DNA]</scope>
    <source>
        <strain evidence="12 15">426_9</strain>
    </source>
</reference>
<dbReference type="Pfam" id="PF02782">
    <property type="entry name" value="FGGY_C"/>
    <property type="match status" value="1"/>
</dbReference>
<feature type="domain" description="Carbohydrate kinase FGGY C-terminal" evidence="11">
    <location>
        <begin position="293"/>
        <end position="507"/>
    </location>
</feature>
<accession>A0A3D8HAR5</accession>
<dbReference type="PANTHER" id="PTHR43435">
    <property type="entry name" value="RIBULOKINASE"/>
    <property type="match status" value="1"/>
</dbReference>
<dbReference type="GO" id="GO:0019569">
    <property type="term" value="P:L-arabinose catabolic process to D-xylulose 5-phosphate"/>
    <property type="evidence" value="ECO:0007669"/>
    <property type="project" value="UniProtKB-UniRule"/>
</dbReference>
<proteinExistence type="inferred from homology"/>
<evidence type="ECO:0000256" key="5">
    <source>
        <dbReference type="ARBA" id="ARBA00022935"/>
    </source>
</evidence>
<dbReference type="Gene3D" id="3.30.420.40">
    <property type="match status" value="1"/>
</dbReference>
<comment type="catalytic activity">
    <reaction evidence="7">
        <text>D-ribulose + ATP = D-ribulose 5-phosphate + ADP + H(+)</text>
        <dbReference type="Rhea" id="RHEA:17601"/>
        <dbReference type="ChEBI" id="CHEBI:15378"/>
        <dbReference type="ChEBI" id="CHEBI:17173"/>
        <dbReference type="ChEBI" id="CHEBI:30616"/>
        <dbReference type="ChEBI" id="CHEBI:58121"/>
        <dbReference type="ChEBI" id="CHEBI:456216"/>
        <dbReference type="EC" id="2.7.1.16"/>
    </reaction>
</comment>
<dbReference type="AlphaFoldDB" id="A0A3D8HAR5"/>
<evidence type="ECO:0000259" key="10">
    <source>
        <dbReference type="Pfam" id="PF00370"/>
    </source>
</evidence>
<dbReference type="InterPro" id="IPR018485">
    <property type="entry name" value="FGGY_C"/>
</dbReference>
<dbReference type="InterPro" id="IPR000577">
    <property type="entry name" value="Carb_kinase_FGGY"/>
</dbReference>
<evidence type="ECO:0000256" key="2">
    <source>
        <dbReference type="ARBA" id="ARBA00022741"/>
    </source>
</evidence>
<evidence type="ECO:0000256" key="6">
    <source>
        <dbReference type="ARBA" id="ARBA00023277"/>
    </source>
</evidence>
<keyword evidence="15" id="KW-1185">Reference proteome</keyword>
<dbReference type="NCBIfam" id="NF003154">
    <property type="entry name" value="PRK04123.1"/>
    <property type="match status" value="1"/>
</dbReference>
<protein>
    <recommendedName>
        <fullName evidence="7 8">Ribulokinase</fullName>
        <ecNumber evidence="7 8">2.7.1.16</ecNumber>
    </recommendedName>
</protein>
<comment type="catalytic activity">
    <reaction evidence="7 9">
        <text>L-ribulose + ATP = L-ribulose 5-phosphate + ADP + H(+)</text>
        <dbReference type="Rhea" id="RHEA:22072"/>
        <dbReference type="ChEBI" id="CHEBI:15378"/>
        <dbReference type="ChEBI" id="CHEBI:16880"/>
        <dbReference type="ChEBI" id="CHEBI:30616"/>
        <dbReference type="ChEBI" id="CHEBI:58226"/>
        <dbReference type="ChEBI" id="CHEBI:456216"/>
        <dbReference type="EC" id="2.7.1.16"/>
    </reaction>
</comment>
<evidence type="ECO:0000313" key="13">
    <source>
        <dbReference type="EMBL" id="RDU47941.1"/>
    </source>
</evidence>
<comment type="caution">
    <text evidence="13">The sequence shown here is derived from an EMBL/GenBank/DDBJ whole genome shotgun (WGS) entry which is preliminary data.</text>
</comment>
<dbReference type="HAMAP" id="MF_00520">
    <property type="entry name" value="Ribulokinase"/>
    <property type="match status" value="1"/>
</dbReference>
<dbReference type="EMBL" id="QREV01000054">
    <property type="protein sequence ID" value="RDU47941.1"/>
    <property type="molecule type" value="Genomic_DNA"/>
</dbReference>
<dbReference type="CDD" id="cd07781">
    <property type="entry name" value="ASKHA_NBD_FGGY_L-RBK"/>
    <property type="match status" value="1"/>
</dbReference>
<evidence type="ECO:0000313" key="12">
    <source>
        <dbReference type="EMBL" id="MBC8603336.1"/>
    </source>
</evidence>
<keyword evidence="5 7" id="KW-0054">Arabinose catabolism</keyword>
<dbReference type="GO" id="GO:0008741">
    <property type="term" value="F:ribulokinase activity"/>
    <property type="evidence" value="ECO:0007669"/>
    <property type="project" value="UniProtKB-UniRule"/>
</dbReference>
<keyword evidence="6 7" id="KW-0119">Carbohydrate metabolism</keyword>
<keyword evidence="3 7" id="KW-0418">Kinase</keyword>
<dbReference type="InterPro" id="IPR018484">
    <property type="entry name" value="FGGY_N"/>
</dbReference>
<dbReference type="NCBIfam" id="TIGR01234">
    <property type="entry name" value="L-ribulokinase"/>
    <property type="match status" value="1"/>
</dbReference>
<evidence type="ECO:0000259" key="11">
    <source>
        <dbReference type="Pfam" id="PF02782"/>
    </source>
</evidence>
<evidence type="ECO:0000256" key="4">
    <source>
        <dbReference type="ARBA" id="ARBA00022840"/>
    </source>
</evidence>
<dbReference type="UniPathway" id="UPA00145">
    <property type="reaction ID" value="UER00566"/>
</dbReference>
<dbReference type="EMBL" id="JACRTI010000054">
    <property type="protein sequence ID" value="MBC8603336.1"/>
    <property type="molecule type" value="Genomic_DNA"/>
</dbReference>
<dbReference type="Gene3D" id="1.20.58.2240">
    <property type="match status" value="1"/>
</dbReference>
<dbReference type="GO" id="GO:0005737">
    <property type="term" value="C:cytoplasm"/>
    <property type="evidence" value="ECO:0007669"/>
    <property type="project" value="TreeGrafter"/>
</dbReference>
<dbReference type="Pfam" id="PF00370">
    <property type="entry name" value="FGGY_N"/>
    <property type="match status" value="1"/>
</dbReference>
<evidence type="ECO:0000313" key="14">
    <source>
        <dbReference type="Proteomes" id="UP000256321"/>
    </source>
</evidence>
<keyword evidence="4 7" id="KW-0067">ATP-binding</keyword>
<dbReference type="EC" id="2.7.1.16" evidence="7 8"/>
<keyword evidence="2 7" id="KW-0547">Nucleotide-binding</keyword>